<comment type="caution">
    <text evidence="1">The sequence shown here is derived from an EMBL/GenBank/DDBJ whole genome shotgun (WGS) entry which is preliminary data.</text>
</comment>
<name>A0A9P7D7L6_9AGAM</name>
<accession>A0A9P7D7L6</accession>
<protein>
    <submittedName>
        <fullName evidence="1">Uncharacterized protein</fullName>
    </submittedName>
</protein>
<evidence type="ECO:0000313" key="2">
    <source>
        <dbReference type="Proteomes" id="UP000714275"/>
    </source>
</evidence>
<dbReference type="EMBL" id="JABBWD010000005">
    <property type="protein sequence ID" value="KAG1781516.1"/>
    <property type="molecule type" value="Genomic_DNA"/>
</dbReference>
<reference evidence="1" key="1">
    <citation type="journal article" date="2020" name="New Phytol.">
        <title>Comparative genomics reveals dynamic genome evolution in host specialist ectomycorrhizal fungi.</title>
        <authorList>
            <person name="Lofgren L.A."/>
            <person name="Nguyen N.H."/>
            <person name="Vilgalys R."/>
            <person name="Ruytinx J."/>
            <person name="Liao H.L."/>
            <person name="Branco S."/>
            <person name="Kuo A."/>
            <person name="LaButti K."/>
            <person name="Lipzen A."/>
            <person name="Andreopoulos W."/>
            <person name="Pangilinan J."/>
            <person name="Riley R."/>
            <person name="Hundley H."/>
            <person name="Na H."/>
            <person name="Barry K."/>
            <person name="Grigoriev I.V."/>
            <person name="Stajich J.E."/>
            <person name="Kennedy P.G."/>
        </authorList>
    </citation>
    <scope>NUCLEOTIDE SEQUENCE</scope>
    <source>
        <strain evidence="1">DOB743</strain>
    </source>
</reference>
<dbReference type="AlphaFoldDB" id="A0A9P7D7L6"/>
<dbReference type="Proteomes" id="UP000714275">
    <property type="component" value="Unassembled WGS sequence"/>
</dbReference>
<dbReference type="OrthoDB" id="2690153at2759"/>
<organism evidence="1 2">
    <name type="scientific">Suillus placidus</name>
    <dbReference type="NCBI Taxonomy" id="48579"/>
    <lineage>
        <taxon>Eukaryota</taxon>
        <taxon>Fungi</taxon>
        <taxon>Dikarya</taxon>
        <taxon>Basidiomycota</taxon>
        <taxon>Agaricomycotina</taxon>
        <taxon>Agaricomycetes</taxon>
        <taxon>Agaricomycetidae</taxon>
        <taxon>Boletales</taxon>
        <taxon>Suillineae</taxon>
        <taxon>Suillaceae</taxon>
        <taxon>Suillus</taxon>
    </lineage>
</organism>
<proteinExistence type="predicted"/>
<sequence>MNRCPKNFKTLLRTVNSRAVYRLVNFTPSDQKGFADKSLLETYSAERLPVISEMLEVTTSLLNKTITSGDVAIGQSPILFMLGISCRFSTRICDFS</sequence>
<keyword evidence="2" id="KW-1185">Reference proteome</keyword>
<evidence type="ECO:0000313" key="1">
    <source>
        <dbReference type="EMBL" id="KAG1781516.1"/>
    </source>
</evidence>
<gene>
    <name evidence="1" type="ORF">EV702DRAFT_590304</name>
</gene>